<evidence type="ECO:0000313" key="4">
    <source>
        <dbReference type="Proteomes" id="UP000198582"/>
    </source>
</evidence>
<feature type="transmembrane region" description="Helical" evidence="2">
    <location>
        <begin position="38"/>
        <end position="62"/>
    </location>
</feature>
<dbReference type="STRING" id="394193.SAMN04489732_119214"/>
<dbReference type="InterPro" id="IPR007795">
    <property type="entry name" value="T7SS_EccB"/>
</dbReference>
<dbReference type="Pfam" id="PF05108">
    <property type="entry name" value="T7SS_ESX1_EccB"/>
    <property type="match status" value="1"/>
</dbReference>
<name>A0A1H8YJU7_9PSEU</name>
<dbReference type="EMBL" id="FOEF01000019">
    <property type="protein sequence ID" value="SEP52332.1"/>
    <property type="molecule type" value="Genomic_DNA"/>
</dbReference>
<keyword evidence="2" id="KW-0472">Membrane</keyword>
<keyword evidence="2" id="KW-1133">Transmembrane helix</keyword>
<keyword evidence="2" id="KW-0812">Transmembrane</keyword>
<evidence type="ECO:0000256" key="1">
    <source>
        <dbReference type="SAM" id="MobiDB-lite"/>
    </source>
</evidence>
<dbReference type="Proteomes" id="UP000198582">
    <property type="component" value="Unassembled WGS sequence"/>
</dbReference>
<dbReference type="OrthoDB" id="3847604at2"/>
<accession>A0A1H8YJU7</accession>
<dbReference type="AlphaFoldDB" id="A0A1H8YJU7"/>
<sequence length="89" mass="9165">MVQTQKDHVEAYSFLIGRMTSALVLGDASHLDVPAKRAWTGLLIGVALGLLIAVGFFVYGLIVHHTGGSAPSAPVGGTGGPSHTIRQAT</sequence>
<proteinExistence type="predicted"/>
<keyword evidence="4" id="KW-1185">Reference proteome</keyword>
<gene>
    <name evidence="3" type="ORF">SAMN04489732_119214</name>
</gene>
<protein>
    <submittedName>
        <fullName evidence="3">Type VII secretion system ESX-1, transport TM domain B</fullName>
    </submittedName>
</protein>
<evidence type="ECO:0000256" key="2">
    <source>
        <dbReference type="SAM" id="Phobius"/>
    </source>
</evidence>
<evidence type="ECO:0000313" key="3">
    <source>
        <dbReference type="EMBL" id="SEP52332.1"/>
    </source>
</evidence>
<organism evidence="3 4">
    <name type="scientific">Amycolatopsis saalfeldensis</name>
    <dbReference type="NCBI Taxonomy" id="394193"/>
    <lineage>
        <taxon>Bacteria</taxon>
        <taxon>Bacillati</taxon>
        <taxon>Actinomycetota</taxon>
        <taxon>Actinomycetes</taxon>
        <taxon>Pseudonocardiales</taxon>
        <taxon>Pseudonocardiaceae</taxon>
        <taxon>Amycolatopsis</taxon>
    </lineage>
</organism>
<dbReference type="RefSeq" id="WP_091625370.1">
    <property type="nucleotide sequence ID" value="NZ_FOEF01000019.1"/>
</dbReference>
<feature type="region of interest" description="Disordered" evidence="1">
    <location>
        <begin position="68"/>
        <end position="89"/>
    </location>
</feature>
<reference evidence="3 4" key="1">
    <citation type="submission" date="2016-10" db="EMBL/GenBank/DDBJ databases">
        <authorList>
            <person name="de Groot N.N."/>
        </authorList>
    </citation>
    <scope>NUCLEOTIDE SEQUENCE [LARGE SCALE GENOMIC DNA]</scope>
    <source>
        <strain evidence="3 4">DSM 44993</strain>
    </source>
</reference>